<comment type="cofactor">
    <cofactor evidence="14 15">
        <name>Mn(2+)</name>
        <dbReference type="ChEBI" id="CHEBI:29035"/>
    </cofactor>
    <cofactor evidence="14 15">
        <name>Mg(2+)</name>
        <dbReference type="ChEBI" id="CHEBI:18420"/>
    </cofactor>
    <text evidence="14 15">Manganese or magnesium. Binds 1 divalent metal ion per monomer in the absence of substrate. May bind a second metal ion after substrate binding.</text>
</comment>
<name>A0A2M8LCF8_9BACT</name>
<feature type="binding site" evidence="14 15">
    <location>
        <position position="11"/>
    </location>
    <ligand>
        <name>a divalent metal cation</name>
        <dbReference type="ChEBI" id="CHEBI:60240"/>
    </ligand>
</feature>
<comment type="catalytic activity">
    <reaction evidence="1 14 15 16">
        <text>Endonucleolytic cleavage to 5'-phosphomonoester.</text>
        <dbReference type="EC" id="3.1.26.4"/>
    </reaction>
</comment>
<evidence type="ECO:0000256" key="15">
    <source>
        <dbReference type="PROSITE-ProRule" id="PRU01319"/>
    </source>
</evidence>
<dbReference type="GO" id="GO:0043137">
    <property type="term" value="P:DNA replication, removal of RNA primer"/>
    <property type="evidence" value="ECO:0007669"/>
    <property type="project" value="TreeGrafter"/>
</dbReference>
<dbReference type="PROSITE" id="PS51975">
    <property type="entry name" value="RNASE_H_2"/>
    <property type="match status" value="1"/>
</dbReference>
<evidence type="ECO:0000256" key="10">
    <source>
        <dbReference type="ARBA" id="ARBA00022723"/>
    </source>
</evidence>
<dbReference type="InterPro" id="IPR001352">
    <property type="entry name" value="RNase_HII/HIII"/>
</dbReference>
<proteinExistence type="inferred from homology"/>
<dbReference type="EMBL" id="PFEQ01000009">
    <property type="protein sequence ID" value="PJE74241.1"/>
    <property type="molecule type" value="Genomic_DNA"/>
</dbReference>
<dbReference type="Pfam" id="PF01351">
    <property type="entry name" value="RNase_HII"/>
    <property type="match status" value="1"/>
</dbReference>
<keyword evidence="8 14" id="KW-0963">Cytoplasm</keyword>
<evidence type="ECO:0000256" key="2">
    <source>
        <dbReference type="ARBA" id="ARBA00001946"/>
    </source>
</evidence>
<evidence type="ECO:0000256" key="16">
    <source>
        <dbReference type="RuleBase" id="RU003515"/>
    </source>
</evidence>
<comment type="caution">
    <text evidence="14">Lacks conserved residue(s) required for the propagation of feature annotation.</text>
</comment>
<evidence type="ECO:0000256" key="4">
    <source>
        <dbReference type="ARBA" id="ARBA00004496"/>
    </source>
</evidence>
<accession>A0A2M8LCF8</accession>
<evidence type="ECO:0000256" key="1">
    <source>
        <dbReference type="ARBA" id="ARBA00000077"/>
    </source>
</evidence>
<dbReference type="InterPro" id="IPR022898">
    <property type="entry name" value="RNase_HII"/>
</dbReference>
<keyword evidence="9 14" id="KW-0540">Nuclease</keyword>
<dbReference type="PANTHER" id="PTHR10954:SF18">
    <property type="entry name" value="RIBONUCLEASE HII"/>
    <property type="match status" value="1"/>
</dbReference>
<evidence type="ECO:0000256" key="5">
    <source>
        <dbReference type="ARBA" id="ARBA00007383"/>
    </source>
</evidence>
<dbReference type="InterPro" id="IPR012337">
    <property type="entry name" value="RNaseH-like_sf"/>
</dbReference>
<protein>
    <recommendedName>
        <fullName evidence="7 14">Ribonuclease HII</fullName>
        <shortName evidence="14">RNase HII</shortName>
        <ecNumber evidence="6 14">3.1.26.4</ecNumber>
    </recommendedName>
</protein>
<evidence type="ECO:0000256" key="11">
    <source>
        <dbReference type="ARBA" id="ARBA00022759"/>
    </source>
</evidence>
<evidence type="ECO:0000256" key="9">
    <source>
        <dbReference type="ARBA" id="ARBA00022722"/>
    </source>
</evidence>
<reference evidence="19" key="1">
    <citation type="submission" date="2017-09" db="EMBL/GenBank/DDBJ databases">
        <title>Depth-based differentiation of microbial function through sediment-hosted aquifers and enrichment of novel symbionts in the deep terrestrial subsurface.</title>
        <authorList>
            <person name="Probst A.J."/>
            <person name="Ladd B."/>
            <person name="Jarett J.K."/>
            <person name="Geller-Mcgrath D.E."/>
            <person name="Sieber C.M.K."/>
            <person name="Emerson J.B."/>
            <person name="Anantharaman K."/>
            <person name="Thomas B.C."/>
            <person name="Malmstrom R."/>
            <person name="Stieglmeier M."/>
            <person name="Klingl A."/>
            <person name="Woyke T."/>
            <person name="Ryan C.M."/>
            <person name="Banfield J.F."/>
        </authorList>
    </citation>
    <scope>NUCLEOTIDE SEQUENCE [LARGE SCALE GENOMIC DNA]</scope>
</reference>
<keyword evidence="11 14" id="KW-0255">Endonuclease</keyword>
<comment type="subcellular location">
    <subcellularLocation>
        <location evidence="4 14">Cytoplasm</location>
    </subcellularLocation>
</comment>
<dbReference type="InterPro" id="IPR024567">
    <property type="entry name" value="RNase_HII/HIII_dom"/>
</dbReference>
<dbReference type="CDD" id="cd07182">
    <property type="entry name" value="RNase_HII_bacteria_HII_like"/>
    <property type="match status" value="1"/>
</dbReference>
<gene>
    <name evidence="14" type="primary">rnhB</name>
    <name evidence="18" type="ORF">COV01_01970</name>
</gene>
<evidence type="ECO:0000256" key="7">
    <source>
        <dbReference type="ARBA" id="ARBA00019179"/>
    </source>
</evidence>
<dbReference type="GO" id="GO:0003723">
    <property type="term" value="F:RNA binding"/>
    <property type="evidence" value="ECO:0007669"/>
    <property type="project" value="UniProtKB-UniRule"/>
</dbReference>
<evidence type="ECO:0000259" key="17">
    <source>
        <dbReference type="PROSITE" id="PS51975"/>
    </source>
</evidence>
<dbReference type="InterPro" id="IPR036397">
    <property type="entry name" value="RNaseH_sf"/>
</dbReference>
<comment type="cofactor">
    <cofactor evidence="2">
        <name>Mg(2+)</name>
        <dbReference type="ChEBI" id="CHEBI:18420"/>
    </cofactor>
</comment>
<sequence length="200" mass="22094">MSIKNIIGIDEVGRGPLAGPVTLCACMVTSDFDFSLFDGIKDSKKLTEKKREEWYVKISDFKAKKILDFACASVSANEIDRVGISRAIDEAIRLCLEGLKVENDLVEVRLDGALKAPKQFSNQRTIIKGDEKEPIISAASIVAKVIRDGYMTEISATYPAYGFDRHKGYGTASHIRAIKQDGVSPIHRISFLKNIISVKI</sequence>
<evidence type="ECO:0000313" key="18">
    <source>
        <dbReference type="EMBL" id="PJE74241.1"/>
    </source>
</evidence>
<comment type="caution">
    <text evidence="18">The sequence shown here is derived from an EMBL/GenBank/DDBJ whole genome shotgun (WGS) entry which is preliminary data.</text>
</comment>
<dbReference type="Proteomes" id="UP000228700">
    <property type="component" value="Unassembled WGS sequence"/>
</dbReference>
<comment type="function">
    <text evidence="3 14 16">Endonuclease that specifically degrades the RNA of RNA-DNA hybrids.</text>
</comment>
<evidence type="ECO:0000256" key="12">
    <source>
        <dbReference type="ARBA" id="ARBA00022801"/>
    </source>
</evidence>
<dbReference type="AlphaFoldDB" id="A0A2M8LCF8"/>
<keyword evidence="13 14" id="KW-0464">Manganese</keyword>
<feature type="binding site" evidence="15">
    <location>
        <position position="111"/>
    </location>
    <ligand>
        <name>a divalent metal cation</name>
        <dbReference type="ChEBI" id="CHEBI:60240"/>
    </ligand>
</feature>
<evidence type="ECO:0000256" key="14">
    <source>
        <dbReference type="HAMAP-Rule" id="MF_00052"/>
    </source>
</evidence>
<feature type="binding site" evidence="14 15">
    <location>
        <position position="10"/>
    </location>
    <ligand>
        <name>a divalent metal cation</name>
        <dbReference type="ChEBI" id="CHEBI:60240"/>
    </ligand>
</feature>
<dbReference type="GO" id="GO:0030145">
    <property type="term" value="F:manganese ion binding"/>
    <property type="evidence" value="ECO:0007669"/>
    <property type="project" value="UniProtKB-UniRule"/>
</dbReference>
<dbReference type="SUPFAM" id="SSF53098">
    <property type="entry name" value="Ribonuclease H-like"/>
    <property type="match status" value="1"/>
</dbReference>
<evidence type="ECO:0000313" key="19">
    <source>
        <dbReference type="Proteomes" id="UP000228700"/>
    </source>
</evidence>
<feature type="domain" description="RNase H type-2" evidence="17">
    <location>
        <begin position="4"/>
        <end position="200"/>
    </location>
</feature>
<dbReference type="HAMAP" id="MF_00052_B">
    <property type="entry name" value="RNase_HII_B"/>
    <property type="match status" value="1"/>
</dbReference>
<organism evidence="18 19">
    <name type="scientific">Candidatus Taylorbacteria bacterium CG10_big_fil_rev_8_21_14_0_10_41_48</name>
    <dbReference type="NCBI Taxonomy" id="1975024"/>
    <lineage>
        <taxon>Bacteria</taxon>
        <taxon>Candidatus Tayloriibacteriota</taxon>
    </lineage>
</organism>
<dbReference type="EC" id="3.1.26.4" evidence="6 14"/>
<dbReference type="GO" id="GO:0032299">
    <property type="term" value="C:ribonuclease H2 complex"/>
    <property type="evidence" value="ECO:0007669"/>
    <property type="project" value="TreeGrafter"/>
</dbReference>
<evidence type="ECO:0000256" key="13">
    <source>
        <dbReference type="ARBA" id="ARBA00023211"/>
    </source>
</evidence>
<dbReference type="NCBIfam" id="NF000595">
    <property type="entry name" value="PRK00015.1-3"/>
    <property type="match status" value="1"/>
</dbReference>
<keyword evidence="12 14" id="KW-0378">Hydrolase</keyword>
<evidence type="ECO:0000256" key="3">
    <source>
        <dbReference type="ARBA" id="ARBA00004065"/>
    </source>
</evidence>
<comment type="similarity">
    <text evidence="5 14 16">Belongs to the RNase HII family.</text>
</comment>
<dbReference type="GO" id="GO:0004523">
    <property type="term" value="F:RNA-DNA hybrid ribonuclease activity"/>
    <property type="evidence" value="ECO:0007669"/>
    <property type="project" value="UniProtKB-UniRule"/>
</dbReference>
<dbReference type="PROSITE" id="PS51257">
    <property type="entry name" value="PROKAR_LIPOPROTEIN"/>
    <property type="match status" value="1"/>
</dbReference>
<dbReference type="PANTHER" id="PTHR10954">
    <property type="entry name" value="RIBONUCLEASE H2 SUBUNIT A"/>
    <property type="match status" value="1"/>
</dbReference>
<keyword evidence="10 14" id="KW-0479">Metal-binding</keyword>
<dbReference type="GO" id="GO:0006298">
    <property type="term" value="P:mismatch repair"/>
    <property type="evidence" value="ECO:0007669"/>
    <property type="project" value="TreeGrafter"/>
</dbReference>
<dbReference type="GO" id="GO:0005737">
    <property type="term" value="C:cytoplasm"/>
    <property type="evidence" value="ECO:0007669"/>
    <property type="project" value="UniProtKB-SubCell"/>
</dbReference>
<evidence type="ECO:0000256" key="6">
    <source>
        <dbReference type="ARBA" id="ARBA00012180"/>
    </source>
</evidence>
<dbReference type="Gene3D" id="3.30.420.10">
    <property type="entry name" value="Ribonuclease H-like superfamily/Ribonuclease H"/>
    <property type="match status" value="1"/>
</dbReference>
<evidence type="ECO:0000256" key="8">
    <source>
        <dbReference type="ARBA" id="ARBA00022490"/>
    </source>
</evidence>